<protein>
    <submittedName>
        <fullName evidence="1">Uncharacterized protein</fullName>
    </submittedName>
</protein>
<dbReference type="EMBL" id="CP032624">
    <property type="protein sequence ID" value="AYG02881.1"/>
    <property type="molecule type" value="Genomic_DNA"/>
</dbReference>
<name>A0A387BX20_9MICO</name>
<organism evidence="1 2">
    <name type="scientific">Gryllotalpicola protaetiae</name>
    <dbReference type="NCBI Taxonomy" id="2419771"/>
    <lineage>
        <taxon>Bacteria</taxon>
        <taxon>Bacillati</taxon>
        <taxon>Actinomycetota</taxon>
        <taxon>Actinomycetes</taxon>
        <taxon>Micrococcales</taxon>
        <taxon>Microbacteriaceae</taxon>
        <taxon>Gryllotalpicola</taxon>
    </lineage>
</organism>
<accession>A0A387BX20</accession>
<evidence type="ECO:0000313" key="1">
    <source>
        <dbReference type="EMBL" id="AYG02881.1"/>
    </source>
</evidence>
<dbReference type="OrthoDB" id="9795789at2"/>
<evidence type="ECO:0000313" key="2">
    <source>
        <dbReference type="Proteomes" id="UP000275069"/>
    </source>
</evidence>
<sequence>MAVRVREGFEGTPIGGILDYDVILRTQAAPDYELERLLGAARDENLVGLCRCARGGIELGDAFAKLWKAAGVVALVP</sequence>
<gene>
    <name evidence="1" type="ORF">D7I44_04655</name>
</gene>
<dbReference type="AlphaFoldDB" id="A0A387BX20"/>
<dbReference type="KEGG" id="gry:D7I44_04655"/>
<keyword evidence="2" id="KW-1185">Reference proteome</keyword>
<dbReference type="Proteomes" id="UP000275069">
    <property type="component" value="Chromosome"/>
</dbReference>
<proteinExistence type="predicted"/>
<reference evidence="1 2" key="1">
    <citation type="submission" date="2018-09" db="EMBL/GenBank/DDBJ databases">
        <title>Genome sequencing of strain 2DFW10M-5.</title>
        <authorList>
            <person name="Heo J."/>
            <person name="Kim S.-J."/>
            <person name="Kwon S.-W."/>
        </authorList>
    </citation>
    <scope>NUCLEOTIDE SEQUENCE [LARGE SCALE GENOMIC DNA]</scope>
    <source>
        <strain evidence="1 2">2DFW10M-5</strain>
    </source>
</reference>